<dbReference type="STRING" id="44933.SAMN05660971_00809"/>
<dbReference type="RefSeq" id="WP_073433675.1">
    <property type="nucleotide sequence ID" value="NZ_BJXU01000002.1"/>
</dbReference>
<accession>A0A1M7B9U3</accession>
<dbReference type="EMBL" id="FRCA01000001">
    <property type="protein sequence ID" value="SHL51636.1"/>
    <property type="molecule type" value="Genomic_DNA"/>
</dbReference>
<evidence type="ECO:0000313" key="4">
    <source>
        <dbReference type="EMBL" id="SHL51636.1"/>
    </source>
</evidence>
<dbReference type="PROSITE" id="PS00061">
    <property type="entry name" value="ADH_SHORT"/>
    <property type="match status" value="1"/>
</dbReference>
<name>A0A1M7B9U3_9GAMM</name>
<evidence type="ECO:0000313" key="6">
    <source>
        <dbReference type="Proteomes" id="UP000321726"/>
    </source>
</evidence>
<keyword evidence="2" id="KW-0560">Oxidoreductase</keyword>
<evidence type="ECO:0000256" key="2">
    <source>
        <dbReference type="ARBA" id="ARBA00023002"/>
    </source>
</evidence>
<dbReference type="SUPFAM" id="SSF51735">
    <property type="entry name" value="NAD(P)-binding Rossmann-fold domains"/>
    <property type="match status" value="1"/>
</dbReference>
<reference evidence="3 6" key="2">
    <citation type="submission" date="2019-07" db="EMBL/GenBank/DDBJ databases">
        <title>Whole genome shotgun sequence of Halomonas cupida NBRC 102219.</title>
        <authorList>
            <person name="Hosoyama A."/>
            <person name="Uohara A."/>
            <person name="Ohji S."/>
            <person name="Ichikawa N."/>
        </authorList>
    </citation>
    <scope>NUCLEOTIDE SEQUENCE [LARGE SCALE GENOMIC DNA]</scope>
    <source>
        <strain evidence="3 6">NBRC 102219</strain>
    </source>
</reference>
<proteinExistence type="inferred from homology"/>
<dbReference type="OrthoDB" id="9790785at2"/>
<dbReference type="AlphaFoldDB" id="A0A1M7B9U3"/>
<dbReference type="PANTHER" id="PTHR42901:SF1">
    <property type="entry name" value="ALCOHOL DEHYDROGENASE"/>
    <property type="match status" value="1"/>
</dbReference>
<dbReference type="GO" id="GO:0016491">
    <property type="term" value="F:oxidoreductase activity"/>
    <property type="evidence" value="ECO:0007669"/>
    <property type="project" value="UniProtKB-KW"/>
</dbReference>
<dbReference type="InterPro" id="IPR002347">
    <property type="entry name" value="SDR_fam"/>
</dbReference>
<protein>
    <submittedName>
        <fullName evidence="4">NAD(P)-dependent dehydrogenase, short-chain alcohol dehydrogenase family</fullName>
    </submittedName>
    <submittedName>
        <fullName evidence="3">YciK family oxidoreductase</fullName>
    </submittedName>
</protein>
<dbReference type="PRINTS" id="PR00081">
    <property type="entry name" value="GDHRDH"/>
</dbReference>
<evidence type="ECO:0000256" key="1">
    <source>
        <dbReference type="ARBA" id="ARBA00006484"/>
    </source>
</evidence>
<dbReference type="NCBIfam" id="NF006509">
    <property type="entry name" value="PRK08945.1"/>
    <property type="match status" value="1"/>
</dbReference>
<dbReference type="InterPro" id="IPR020904">
    <property type="entry name" value="Sc_DH/Rdtase_CS"/>
</dbReference>
<organism evidence="4 5">
    <name type="scientific">Halomonas cupida</name>
    <dbReference type="NCBI Taxonomy" id="44933"/>
    <lineage>
        <taxon>Bacteria</taxon>
        <taxon>Pseudomonadati</taxon>
        <taxon>Pseudomonadota</taxon>
        <taxon>Gammaproteobacteria</taxon>
        <taxon>Oceanospirillales</taxon>
        <taxon>Halomonadaceae</taxon>
        <taxon>Halomonas</taxon>
    </lineage>
</organism>
<dbReference type="InterPro" id="IPR036291">
    <property type="entry name" value="NAD(P)-bd_dom_sf"/>
</dbReference>
<evidence type="ECO:0000313" key="3">
    <source>
        <dbReference type="EMBL" id="GEN22094.1"/>
    </source>
</evidence>
<dbReference type="Pfam" id="PF00106">
    <property type="entry name" value="adh_short"/>
    <property type="match status" value="1"/>
</dbReference>
<keyword evidence="6" id="KW-1185">Reference proteome</keyword>
<dbReference type="Gene3D" id="3.40.50.720">
    <property type="entry name" value="NAD(P)-binding Rossmann-like Domain"/>
    <property type="match status" value="1"/>
</dbReference>
<reference evidence="4 5" key="1">
    <citation type="submission" date="2016-11" db="EMBL/GenBank/DDBJ databases">
        <authorList>
            <person name="Jaros S."/>
            <person name="Januszkiewicz K."/>
            <person name="Wedrychowicz H."/>
        </authorList>
    </citation>
    <scope>NUCLEOTIDE SEQUENCE [LARGE SCALE GENOMIC DNA]</scope>
    <source>
        <strain evidence="4 5">DSM 4740</strain>
    </source>
</reference>
<dbReference type="EMBL" id="BJXU01000002">
    <property type="protein sequence ID" value="GEN22094.1"/>
    <property type="molecule type" value="Genomic_DNA"/>
</dbReference>
<sequence length="259" mass="28155">MSSCRIDYQAAPDLLRDRVILVTGAGDGIGKAAALSFARHGATVILLGRTTGKLEKVYDEIVAEGAPKPAIIPLNLEGATLKDYHDMAEALDKEFGRLDGILHNASLLGRITPFVQYNPELWEQVMQVNINGPIWMTQAMIPLLEQSPDASVVFTSSSVGRKGRAYWGAYSVSKFATEGFVELLADELEHLGTIRVNSLNPGGTRTAMRKSAYPGEDPLLLRTPDDIMPTYLWLMGPDSQGHNGEKFDAQPPKASTTEA</sequence>
<evidence type="ECO:0000313" key="5">
    <source>
        <dbReference type="Proteomes" id="UP000184123"/>
    </source>
</evidence>
<dbReference type="PANTHER" id="PTHR42901">
    <property type="entry name" value="ALCOHOL DEHYDROGENASE"/>
    <property type="match status" value="1"/>
</dbReference>
<dbReference type="Proteomes" id="UP000184123">
    <property type="component" value="Unassembled WGS sequence"/>
</dbReference>
<gene>
    <name evidence="3" type="ORF">HCU01_00430</name>
    <name evidence="4" type="ORF">SAMN05660971_00809</name>
</gene>
<comment type="similarity">
    <text evidence="1">Belongs to the short-chain dehydrogenases/reductases (SDR) family.</text>
</comment>
<dbReference type="Proteomes" id="UP000321726">
    <property type="component" value="Unassembled WGS sequence"/>
</dbReference>